<dbReference type="GO" id="GO:0000070">
    <property type="term" value="P:mitotic sister chromatid segregation"/>
    <property type="evidence" value="ECO:0007669"/>
    <property type="project" value="TreeGrafter"/>
</dbReference>
<proteinExistence type="inferred from homology"/>
<evidence type="ECO:0008006" key="10">
    <source>
        <dbReference type="Google" id="ProtNLM"/>
    </source>
</evidence>
<dbReference type="EMBL" id="KB309196">
    <property type="protein sequence ID" value="ELT95219.1"/>
    <property type="molecule type" value="Genomic_DNA"/>
</dbReference>
<dbReference type="AlphaFoldDB" id="R7TNK7"/>
<protein>
    <recommendedName>
        <fullName evidence="10">Centromere protein I</fullName>
    </recommendedName>
</protein>
<reference evidence="7 9" key="2">
    <citation type="journal article" date="2013" name="Nature">
        <title>Insights into bilaterian evolution from three spiralian genomes.</title>
        <authorList>
            <person name="Simakov O."/>
            <person name="Marletaz F."/>
            <person name="Cho S.J."/>
            <person name="Edsinger-Gonzales E."/>
            <person name="Havlak P."/>
            <person name="Hellsten U."/>
            <person name="Kuo D.H."/>
            <person name="Larsson T."/>
            <person name="Lv J."/>
            <person name="Arendt D."/>
            <person name="Savage R."/>
            <person name="Osoegawa K."/>
            <person name="de Jong P."/>
            <person name="Grimwood J."/>
            <person name="Chapman J.A."/>
            <person name="Shapiro H."/>
            <person name="Aerts A."/>
            <person name="Otillar R.P."/>
            <person name="Terry A.Y."/>
            <person name="Boore J.L."/>
            <person name="Grigoriev I.V."/>
            <person name="Lindberg D.R."/>
            <person name="Seaver E.C."/>
            <person name="Weisblat D.A."/>
            <person name="Putnam N.H."/>
            <person name="Rokhsar D.S."/>
        </authorList>
    </citation>
    <scope>NUCLEOTIDE SEQUENCE</scope>
    <source>
        <strain evidence="7 9">I ESC-2004</strain>
    </source>
</reference>
<comment type="subcellular location">
    <subcellularLocation>
        <location evidence="2">Chromosome</location>
        <location evidence="2">Centromere</location>
    </subcellularLocation>
    <subcellularLocation>
        <location evidence="1">Nucleus</location>
    </subcellularLocation>
</comment>
<dbReference type="EnsemblMetazoa" id="CapteT165501">
    <property type="protein sequence ID" value="CapteP165501"/>
    <property type="gene ID" value="CapteG165501"/>
</dbReference>
<evidence type="ECO:0000256" key="6">
    <source>
        <dbReference type="ARBA" id="ARBA00023328"/>
    </source>
</evidence>
<keyword evidence="9" id="KW-1185">Reference proteome</keyword>
<sequence length="658" mass="75251">MSLEYVEQIAAESGFSPDIIVDLLTLATSGKYNETVSGRLIRSLIPSTVIPEDAIINAVSSMCTNALSTALQSLLVRWLLVCYDVLESNKALHSLYTFLFYFLENNTLCPFVCHLLYLLTRKQDVTAFRVRALLQLQRKMGPQPHLMGLLSLCKLFCPQMVAIVIPKRRRNFFKRIDKAWLAKVKVVQDRQRPEAFLSNNNDSHYSPSDLPAKRLKTDLVPRLDSAYANTSSSSNHLPFAQIRNFNELLQNLDRLELPGQMAAVFKDRHLQHVLMCHPDPVVALRVQYWLDHVLYRDFLESPGSRSQGHDLLALLIELADYLQEGIPVCQYFLANFLHVWNGSDHRALVLKLLTRIGLQEYSELHDSVLEPLRKLFFASSVYFKCQVVVCLTELLHNLVTVEIQRHTHSLAWQKEQLLRPSLLSNSHSVFPEQLDEIYVHSSVAELIGFVGTIASLGLQVEHNNVLLMHCTLTFFEEVCRLSQHQAMVFLPNDYIVYSCLFSDCAMTLTRMCNLLQRYKTCFERITKQDAFSLSTDEADLRKHSLLQIQRYNSIVLDFIDTLWRYRAIISKESGSVYKLVTGITEEKVNHVLSIFQHHSMLGYVHSFLQKTQPEGTVIHPVALKKAKELYLESLKEDHLGGISEFLASSLKKKPNSAD</sequence>
<keyword evidence="4" id="KW-0158">Chromosome</keyword>
<dbReference type="GO" id="GO:0005634">
    <property type="term" value="C:nucleus"/>
    <property type="evidence" value="ECO:0007669"/>
    <property type="project" value="UniProtKB-SubCell"/>
</dbReference>
<dbReference type="PANTHER" id="PTHR48208">
    <property type="entry name" value="CENTROMERE PROTEIN I"/>
    <property type="match status" value="1"/>
</dbReference>
<dbReference type="Proteomes" id="UP000014760">
    <property type="component" value="Unassembled WGS sequence"/>
</dbReference>
<gene>
    <name evidence="7" type="ORF">CAPTEDRAFT_165501</name>
</gene>
<evidence type="ECO:0000256" key="1">
    <source>
        <dbReference type="ARBA" id="ARBA00004123"/>
    </source>
</evidence>
<dbReference type="EMBL" id="AMQN01011935">
    <property type="status" value="NOT_ANNOTATED_CDS"/>
    <property type="molecule type" value="Genomic_DNA"/>
</dbReference>
<keyword evidence="6" id="KW-0137">Centromere</keyword>
<evidence type="ECO:0000256" key="3">
    <source>
        <dbReference type="ARBA" id="ARBA00005470"/>
    </source>
</evidence>
<reference evidence="9" key="1">
    <citation type="submission" date="2012-12" db="EMBL/GenBank/DDBJ databases">
        <authorList>
            <person name="Hellsten U."/>
            <person name="Grimwood J."/>
            <person name="Chapman J.A."/>
            <person name="Shapiro H."/>
            <person name="Aerts A."/>
            <person name="Otillar R.P."/>
            <person name="Terry A.Y."/>
            <person name="Boore J.L."/>
            <person name="Simakov O."/>
            <person name="Marletaz F."/>
            <person name="Cho S.-J."/>
            <person name="Edsinger-Gonzales E."/>
            <person name="Havlak P."/>
            <person name="Kuo D.-H."/>
            <person name="Larsson T."/>
            <person name="Lv J."/>
            <person name="Arendt D."/>
            <person name="Savage R."/>
            <person name="Osoegawa K."/>
            <person name="de Jong P."/>
            <person name="Lindberg D.R."/>
            <person name="Seaver E.C."/>
            <person name="Weisblat D.A."/>
            <person name="Putnam N.H."/>
            <person name="Grigoriev I.V."/>
            <person name="Rokhsar D.S."/>
        </authorList>
    </citation>
    <scope>NUCLEOTIDE SEQUENCE</scope>
    <source>
        <strain evidence="9">I ESC-2004</strain>
    </source>
</reference>
<evidence type="ECO:0000313" key="8">
    <source>
        <dbReference type="EnsemblMetazoa" id="CapteP165501"/>
    </source>
</evidence>
<name>R7TNK7_CAPTE</name>
<reference evidence="8" key="3">
    <citation type="submission" date="2015-06" db="UniProtKB">
        <authorList>
            <consortium name="EnsemblMetazoa"/>
        </authorList>
    </citation>
    <scope>IDENTIFICATION</scope>
</reference>
<dbReference type="InterPro" id="IPR012485">
    <property type="entry name" value="CENP-I"/>
</dbReference>
<evidence type="ECO:0000256" key="2">
    <source>
        <dbReference type="ARBA" id="ARBA00004584"/>
    </source>
</evidence>
<evidence type="ECO:0000256" key="4">
    <source>
        <dbReference type="ARBA" id="ARBA00022454"/>
    </source>
</evidence>
<evidence type="ECO:0000313" key="7">
    <source>
        <dbReference type="EMBL" id="ELT95219.1"/>
    </source>
</evidence>
<dbReference type="HOGENOM" id="CLU_022189_0_0_1"/>
<dbReference type="GO" id="GO:0034080">
    <property type="term" value="P:CENP-A containing chromatin assembly"/>
    <property type="evidence" value="ECO:0007669"/>
    <property type="project" value="TreeGrafter"/>
</dbReference>
<organism evidence="7">
    <name type="scientific">Capitella teleta</name>
    <name type="common">Polychaete worm</name>
    <dbReference type="NCBI Taxonomy" id="283909"/>
    <lineage>
        <taxon>Eukaryota</taxon>
        <taxon>Metazoa</taxon>
        <taxon>Spiralia</taxon>
        <taxon>Lophotrochozoa</taxon>
        <taxon>Annelida</taxon>
        <taxon>Polychaeta</taxon>
        <taxon>Sedentaria</taxon>
        <taxon>Scolecida</taxon>
        <taxon>Capitellidae</taxon>
        <taxon>Capitella</taxon>
    </lineage>
</organism>
<dbReference type="GO" id="GO:0000939">
    <property type="term" value="C:inner kinetochore"/>
    <property type="evidence" value="ECO:0007669"/>
    <property type="project" value="TreeGrafter"/>
</dbReference>
<evidence type="ECO:0000313" key="9">
    <source>
        <dbReference type="Proteomes" id="UP000014760"/>
    </source>
</evidence>
<evidence type="ECO:0000256" key="5">
    <source>
        <dbReference type="ARBA" id="ARBA00023242"/>
    </source>
</evidence>
<dbReference type="OMA" id="RVFKNYY"/>
<comment type="similarity">
    <text evidence="3">Belongs to the CENP-I/CTF3 family.</text>
</comment>
<dbReference type="Pfam" id="PF07778">
    <property type="entry name" value="CENP-I"/>
    <property type="match status" value="1"/>
</dbReference>
<keyword evidence="5" id="KW-0539">Nucleus</keyword>
<accession>R7TNK7</accession>
<dbReference type="OrthoDB" id="6347512at2759"/>
<dbReference type="PANTHER" id="PTHR48208:SF2">
    <property type="entry name" value="CENTROMERE PROTEIN I"/>
    <property type="match status" value="1"/>
</dbReference>
<dbReference type="STRING" id="283909.R7TNK7"/>